<sequence>MVKRTASDVESFPSSSNYGSRPRKRLRAMVPVIEMDPSGDLVVAIGPVNHLVRINSHLLCAVSPVFKAMLGPSFKEGQSVHDLTNPLNLPDDDPVATTHMFNLAHFKSGNVKNDHKDWLQKLFVVCDKYRCIMQFKDFFELQMIRTEQGATRSYSKADSFIMAYLMGDRQRFDYSSEKILRMSRRSFTKMCHKYLLQLLPVGILDDMKAFRKKSRKEYVRIALNFPLHLEVLVSSKKWCAKAEQAVGAYTKMLVETGILSQDNQADVDLVNLHEILQSMSLKYPIDLYATVSKLGNMKCAKYGCRSCGPSLEAALDSTLNAVKVGKKGECKMCFQCFKEGGFALAVGCTHLI</sequence>
<dbReference type="Proteomes" id="UP001345013">
    <property type="component" value="Unassembled WGS sequence"/>
</dbReference>
<comment type="caution">
    <text evidence="2">The sequence shown here is derived from an EMBL/GenBank/DDBJ whole genome shotgun (WGS) entry which is preliminary data.</text>
</comment>
<reference evidence="2 3" key="1">
    <citation type="submission" date="2023-08" db="EMBL/GenBank/DDBJ databases">
        <title>Black Yeasts Isolated from many extreme environments.</title>
        <authorList>
            <person name="Coleine C."/>
            <person name="Stajich J.E."/>
            <person name="Selbmann L."/>
        </authorList>
    </citation>
    <scope>NUCLEOTIDE SEQUENCE [LARGE SCALE GENOMIC DNA]</scope>
    <source>
        <strain evidence="2 3">CCFEE 5885</strain>
    </source>
</reference>
<evidence type="ECO:0000313" key="2">
    <source>
        <dbReference type="EMBL" id="KAK5102188.1"/>
    </source>
</evidence>
<keyword evidence="3" id="KW-1185">Reference proteome</keyword>
<evidence type="ECO:0000313" key="3">
    <source>
        <dbReference type="Proteomes" id="UP001345013"/>
    </source>
</evidence>
<accession>A0ABR0KNR5</accession>
<feature type="region of interest" description="Disordered" evidence="1">
    <location>
        <begin position="1"/>
        <end position="23"/>
    </location>
</feature>
<dbReference type="CDD" id="cd18186">
    <property type="entry name" value="BTB_POZ_ZBTB_KLHL-like"/>
    <property type="match status" value="1"/>
</dbReference>
<dbReference type="InterPro" id="IPR011333">
    <property type="entry name" value="SKP1/BTB/POZ_sf"/>
</dbReference>
<dbReference type="Gene3D" id="3.30.710.10">
    <property type="entry name" value="Potassium Channel Kv1.1, Chain A"/>
    <property type="match status" value="1"/>
</dbReference>
<proteinExistence type="predicted"/>
<gene>
    <name evidence="2" type="ORF">LTR24_000420</name>
</gene>
<evidence type="ECO:0008006" key="4">
    <source>
        <dbReference type="Google" id="ProtNLM"/>
    </source>
</evidence>
<name>A0ABR0KNR5_9EURO</name>
<dbReference type="EMBL" id="JAVRRG010000003">
    <property type="protein sequence ID" value="KAK5102188.1"/>
    <property type="molecule type" value="Genomic_DNA"/>
</dbReference>
<organism evidence="2 3">
    <name type="scientific">Lithohypha guttulata</name>
    <dbReference type="NCBI Taxonomy" id="1690604"/>
    <lineage>
        <taxon>Eukaryota</taxon>
        <taxon>Fungi</taxon>
        <taxon>Dikarya</taxon>
        <taxon>Ascomycota</taxon>
        <taxon>Pezizomycotina</taxon>
        <taxon>Eurotiomycetes</taxon>
        <taxon>Chaetothyriomycetidae</taxon>
        <taxon>Chaetothyriales</taxon>
        <taxon>Trichomeriaceae</taxon>
        <taxon>Lithohypha</taxon>
    </lineage>
</organism>
<protein>
    <recommendedName>
        <fullName evidence="4">BTB domain-containing protein</fullName>
    </recommendedName>
</protein>
<evidence type="ECO:0000256" key="1">
    <source>
        <dbReference type="SAM" id="MobiDB-lite"/>
    </source>
</evidence>